<gene>
    <name evidence="2" type="ORF">COU46_01625</name>
</gene>
<evidence type="ECO:0000259" key="1">
    <source>
        <dbReference type="Pfam" id="PF01936"/>
    </source>
</evidence>
<evidence type="ECO:0000313" key="3">
    <source>
        <dbReference type="Proteomes" id="UP000229383"/>
    </source>
</evidence>
<accession>A0A2H0TFW0</accession>
<dbReference type="Pfam" id="PF01936">
    <property type="entry name" value="NYN"/>
    <property type="match status" value="1"/>
</dbReference>
<dbReference type="InterPro" id="IPR047140">
    <property type="entry name" value="LabA"/>
</dbReference>
<dbReference type="Proteomes" id="UP000229383">
    <property type="component" value="Unassembled WGS sequence"/>
</dbReference>
<dbReference type="PANTHER" id="PTHR35458:SF2">
    <property type="entry name" value="SLR0755 PROTEIN"/>
    <property type="match status" value="1"/>
</dbReference>
<sequence length="252" mass="29315">MFSPKTEKIKQIAEENKKAVEQVEHLFGSSARIYIDYANVRPWSIKLNWHIDLKRLKQFLDSFDAVEVINFYGGYVEDDEQSKKEIEAVENLKYVVRTKPVKILRFSIDVSSISADSTALLKPFIRKALLRKYEVSTIEYLNDRFVDMNKKGEIIIEDRKCNFDVEMGSDMLIDSERNNAEVFILWSGDSDFSDPAKKLLEAGRKVVIFATARKVSKELSDLREKGLVIFDIQKIRNFICWKKEIQSKRDPS</sequence>
<dbReference type="Gene3D" id="3.40.50.1010">
    <property type="entry name" value="5'-nuclease"/>
    <property type="match status" value="1"/>
</dbReference>
<organism evidence="2 3">
    <name type="scientific">Candidatus Niyogibacteria bacterium CG10_big_fil_rev_8_21_14_0_10_42_19</name>
    <dbReference type="NCBI Taxonomy" id="1974725"/>
    <lineage>
        <taxon>Bacteria</taxon>
        <taxon>Candidatus Niyogiibacteriota</taxon>
    </lineage>
</organism>
<protein>
    <recommendedName>
        <fullName evidence="1">NYN domain-containing protein</fullName>
    </recommendedName>
</protein>
<evidence type="ECO:0000313" key="2">
    <source>
        <dbReference type="EMBL" id="PIR70422.1"/>
    </source>
</evidence>
<dbReference type="PANTHER" id="PTHR35458">
    <property type="entry name" value="SLR0755 PROTEIN"/>
    <property type="match status" value="1"/>
</dbReference>
<comment type="caution">
    <text evidence="2">The sequence shown here is derived from an EMBL/GenBank/DDBJ whole genome shotgun (WGS) entry which is preliminary data.</text>
</comment>
<reference evidence="3" key="1">
    <citation type="submission" date="2017-09" db="EMBL/GenBank/DDBJ databases">
        <title>Depth-based differentiation of microbial function through sediment-hosted aquifers and enrichment of novel symbionts in the deep terrestrial subsurface.</title>
        <authorList>
            <person name="Probst A.J."/>
            <person name="Ladd B."/>
            <person name="Jarett J.K."/>
            <person name="Geller-Mcgrath D.E."/>
            <person name="Sieber C.M.K."/>
            <person name="Emerson J.B."/>
            <person name="Anantharaman K."/>
            <person name="Thomas B.C."/>
            <person name="Malmstrom R."/>
            <person name="Stieglmeier M."/>
            <person name="Klingl A."/>
            <person name="Woyke T."/>
            <person name="Ryan C.M."/>
            <person name="Banfield J.F."/>
        </authorList>
    </citation>
    <scope>NUCLEOTIDE SEQUENCE [LARGE SCALE GENOMIC DNA]</scope>
</reference>
<name>A0A2H0TFW0_9BACT</name>
<dbReference type="GO" id="GO:0004540">
    <property type="term" value="F:RNA nuclease activity"/>
    <property type="evidence" value="ECO:0007669"/>
    <property type="project" value="InterPro"/>
</dbReference>
<dbReference type="EMBL" id="PFCN01000018">
    <property type="protein sequence ID" value="PIR70422.1"/>
    <property type="molecule type" value="Genomic_DNA"/>
</dbReference>
<dbReference type="AlphaFoldDB" id="A0A2H0TFW0"/>
<feature type="domain" description="NYN" evidence="1">
    <location>
        <begin position="151"/>
        <end position="221"/>
    </location>
</feature>
<dbReference type="InterPro" id="IPR021139">
    <property type="entry name" value="NYN"/>
</dbReference>
<proteinExistence type="predicted"/>